<dbReference type="InterPro" id="IPR036866">
    <property type="entry name" value="RibonucZ/Hydroxyglut_hydro"/>
</dbReference>
<gene>
    <name evidence="2" type="ORF">Atai01_72700</name>
</gene>
<dbReference type="RefSeq" id="WP_285489840.1">
    <property type="nucleotide sequence ID" value="NZ_BSTI01000025.1"/>
</dbReference>
<organism evidence="2 3">
    <name type="scientific">Amycolatopsis taiwanensis</name>
    <dbReference type="NCBI Taxonomy" id="342230"/>
    <lineage>
        <taxon>Bacteria</taxon>
        <taxon>Bacillati</taxon>
        <taxon>Actinomycetota</taxon>
        <taxon>Actinomycetes</taxon>
        <taxon>Pseudonocardiales</taxon>
        <taxon>Pseudonocardiaceae</taxon>
        <taxon>Amycolatopsis</taxon>
    </lineage>
</organism>
<feature type="compositionally biased region" description="Basic and acidic residues" evidence="1">
    <location>
        <begin position="1"/>
        <end position="12"/>
    </location>
</feature>
<proteinExistence type="predicted"/>
<keyword evidence="3" id="KW-1185">Reference proteome</keyword>
<sequence>MPVEEQVHHTPEDAGDTASAAEAGQLIVTHVSRFLTPEQAVARASTRFDSPVDYAAPGATFSIPPSATREL</sequence>
<dbReference type="Gene3D" id="3.60.15.10">
    <property type="entry name" value="Ribonuclease Z/Hydroxyacylglutathione hydrolase-like"/>
    <property type="match status" value="1"/>
</dbReference>
<feature type="region of interest" description="Disordered" evidence="1">
    <location>
        <begin position="1"/>
        <end position="21"/>
    </location>
</feature>
<evidence type="ECO:0000256" key="1">
    <source>
        <dbReference type="SAM" id="MobiDB-lite"/>
    </source>
</evidence>
<dbReference type="AlphaFoldDB" id="A0A9W6R7Q2"/>
<evidence type="ECO:0000313" key="3">
    <source>
        <dbReference type="Proteomes" id="UP001165136"/>
    </source>
</evidence>
<dbReference type="EMBL" id="BSTI01000025">
    <property type="protein sequence ID" value="GLY70651.1"/>
    <property type="molecule type" value="Genomic_DNA"/>
</dbReference>
<comment type="caution">
    <text evidence="2">The sequence shown here is derived from an EMBL/GenBank/DDBJ whole genome shotgun (WGS) entry which is preliminary data.</text>
</comment>
<accession>A0A9W6R7Q2</accession>
<reference evidence="2" key="1">
    <citation type="submission" date="2023-03" db="EMBL/GenBank/DDBJ databases">
        <title>Amycolatopsis taiwanensis NBRC 103393.</title>
        <authorList>
            <person name="Ichikawa N."/>
            <person name="Sato H."/>
            <person name="Tonouchi N."/>
        </authorList>
    </citation>
    <scope>NUCLEOTIDE SEQUENCE</scope>
    <source>
        <strain evidence="2">NBRC 103393</strain>
    </source>
</reference>
<protein>
    <submittedName>
        <fullName evidence="2">Uncharacterized protein</fullName>
    </submittedName>
</protein>
<name>A0A9W6R7Q2_9PSEU</name>
<dbReference type="Proteomes" id="UP001165136">
    <property type="component" value="Unassembled WGS sequence"/>
</dbReference>
<evidence type="ECO:0000313" key="2">
    <source>
        <dbReference type="EMBL" id="GLY70651.1"/>
    </source>
</evidence>